<keyword evidence="5" id="KW-1185">Reference proteome</keyword>
<comment type="caution">
    <text evidence="4">The sequence shown here is derived from an EMBL/GenBank/DDBJ whole genome shotgun (WGS) entry which is preliminary data.</text>
</comment>
<dbReference type="RefSeq" id="XP_040775406.1">
    <property type="nucleotide sequence ID" value="XM_040915711.1"/>
</dbReference>
<dbReference type="GeneID" id="63832840"/>
<evidence type="ECO:0000256" key="1">
    <source>
        <dbReference type="ARBA" id="ARBA00004173"/>
    </source>
</evidence>
<dbReference type="InterPro" id="IPR000477">
    <property type="entry name" value="RT_dom"/>
</dbReference>
<comment type="subcellular location">
    <subcellularLocation>
        <location evidence="1">Mitochondrion</location>
    </subcellularLocation>
</comment>
<dbReference type="AlphaFoldDB" id="A0A9P4Y1I3"/>
<evidence type="ECO:0000313" key="4">
    <source>
        <dbReference type="EMBL" id="KAF3764445.1"/>
    </source>
</evidence>
<dbReference type="SUPFAM" id="SSF56672">
    <property type="entry name" value="DNA/RNA polymerases"/>
    <property type="match status" value="1"/>
</dbReference>
<protein>
    <recommendedName>
        <fullName evidence="3">Reverse transcriptase domain-containing protein</fullName>
    </recommendedName>
</protein>
<keyword evidence="2" id="KW-0496">Mitochondrion</keyword>
<dbReference type="EMBL" id="MU032348">
    <property type="protein sequence ID" value="KAF3764445.1"/>
    <property type="molecule type" value="Genomic_DNA"/>
</dbReference>
<dbReference type="InterPro" id="IPR043128">
    <property type="entry name" value="Rev_trsase/Diguanyl_cyclase"/>
</dbReference>
<reference evidence="4" key="1">
    <citation type="journal article" date="2020" name="Phytopathology">
        <title>Genome sequence of the chestnut blight fungus Cryphonectria parasitica EP155: A fundamental resource for an archetypical invasive plant pathogen.</title>
        <authorList>
            <person name="Crouch J.A."/>
            <person name="Dawe A."/>
            <person name="Aerts A."/>
            <person name="Barry K."/>
            <person name="Churchill A.C.L."/>
            <person name="Grimwood J."/>
            <person name="Hillman B."/>
            <person name="Milgroom M.G."/>
            <person name="Pangilinan J."/>
            <person name="Smith M."/>
            <person name="Salamov A."/>
            <person name="Schmutz J."/>
            <person name="Yadav J."/>
            <person name="Grigoriev I.V."/>
            <person name="Nuss D."/>
        </authorList>
    </citation>
    <scope>NUCLEOTIDE SEQUENCE</scope>
    <source>
        <strain evidence="4">EP155</strain>
    </source>
</reference>
<dbReference type="InterPro" id="IPR043502">
    <property type="entry name" value="DNA/RNA_pol_sf"/>
</dbReference>
<proteinExistence type="predicted"/>
<accession>A0A9P4Y1I3</accession>
<evidence type="ECO:0000313" key="5">
    <source>
        <dbReference type="Proteomes" id="UP000803844"/>
    </source>
</evidence>
<dbReference type="OrthoDB" id="5106181at2759"/>
<gene>
    <name evidence="4" type="ORF">M406DRAFT_224933</name>
</gene>
<dbReference type="Gene3D" id="3.30.70.270">
    <property type="match status" value="1"/>
</dbReference>
<sequence>IKAFINDIMIFSNSFVDYLNYLDTALSIFDKKGISISSTKSYISFPSVELLGFYIDMLSLFTTKEHTEAFQRITFPRNLKDLEIY</sequence>
<feature type="domain" description="Reverse transcriptase" evidence="3">
    <location>
        <begin position="1"/>
        <end position="55"/>
    </location>
</feature>
<feature type="non-terminal residue" evidence="4">
    <location>
        <position position="85"/>
    </location>
</feature>
<dbReference type="GO" id="GO:0005739">
    <property type="term" value="C:mitochondrion"/>
    <property type="evidence" value="ECO:0007669"/>
    <property type="project" value="UniProtKB-SubCell"/>
</dbReference>
<dbReference type="PROSITE" id="PS50878">
    <property type="entry name" value="RT_POL"/>
    <property type="match status" value="1"/>
</dbReference>
<organism evidence="4 5">
    <name type="scientific">Cryphonectria parasitica (strain ATCC 38755 / EP155)</name>
    <dbReference type="NCBI Taxonomy" id="660469"/>
    <lineage>
        <taxon>Eukaryota</taxon>
        <taxon>Fungi</taxon>
        <taxon>Dikarya</taxon>
        <taxon>Ascomycota</taxon>
        <taxon>Pezizomycotina</taxon>
        <taxon>Sordariomycetes</taxon>
        <taxon>Sordariomycetidae</taxon>
        <taxon>Diaporthales</taxon>
        <taxon>Cryphonectriaceae</taxon>
        <taxon>Cryphonectria-Endothia species complex</taxon>
        <taxon>Cryphonectria</taxon>
    </lineage>
</organism>
<evidence type="ECO:0000256" key="2">
    <source>
        <dbReference type="ARBA" id="ARBA00023128"/>
    </source>
</evidence>
<evidence type="ECO:0000259" key="3">
    <source>
        <dbReference type="PROSITE" id="PS50878"/>
    </source>
</evidence>
<feature type="non-terminal residue" evidence="4">
    <location>
        <position position="1"/>
    </location>
</feature>
<name>A0A9P4Y1I3_CRYP1</name>
<dbReference type="Proteomes" id="UP000803844">
    <property type="component" value="Unassembled WGS sequence"/>
</dbReference>